<feature type="region of interest" description="Disordered" evidence="1">
    <location>
        <begin position="1"/>
        <end position="54"/>
    </location>
</feature>
<evidence type="ECO:0000313" key="2">
    <source>
        <dbReference type="EMBL" id="KAJ1216298.1"/>
    </source>
</evidence>
<evidence type="ECO:0000256" key="1">
    <source>
        <dbReference type="SAM" id="MobiDB-lite"/>
    </source>
</evidence>
<sequence>MAAPGPGDGIHQERPGTQPSVPEAPPLSFPVTWSTSGTSVGCAGPPTAPSSTGLHPAAITTVFLARQQRARAGQKARCGRLLAPVADLRVPSLGRQQSPATPC</sequence>
<protein>
    <submittedName>
        <fullName evidence="2">Uncharacterized protein</fullName>
    </submittedName>
</protein>
<dbReference type="AlphaFoldDB" id="A0AAV7WSZ5"/>
<comment type="caution">
    <text evidence="2">The sequence shown here is derived from an EMBL/GenBank/DDBJ whole genome shotgun (WGS) entry which is preliminary data.</text>
</comment>
<gene>
    <name evidence="2" type="ORF">NDU88_003902</name>
</gene>
<proteinExistence type="predicted"/>
<keyword evidence="3" id="KW-1185">Reference proteome</keyword>
<dbReference type="EMBL" id="JANPWB010000001">
    <property type="protein sequence ID" value="KAJ1216298.1"/>
    <property type="molecule type" value="Genomic_DNA"/>
</dbReference>
<name>A0AAV7WSZ5_PLEWA</name>
<reference evidence="2" key="1">
    <citation type="journal article" date="2022" name="bioRxiv">
        <title>Sequencing and chromosome-scale assembly of the giantPleurodeles waltlgenome.</title>
        <authorList>
            <person name="Brown T."/>
            <person name="Elewa A."/>
            <person name="Iarovenko S."/>
            <person name="Subramanian E."/>
            <person name="Araus A.J."/>
            <person name="Petzold A."/>
            <person name="Susuki M."/>
            <person name="Suzuki K.-i.T."/>
            <person name="Hayashi T."/>
            <person name="Toyoda A."/>
            <person name="Oliveira C."/>
            <person name="Osipova E."/>
            <person name="Leigh N.D."/>
            <person name="Simon A."/>
            <person name="Yun M.H."/>
        </authorList>
    </citation>
    <scope>NUCLEOTIDE SEQUENCE</scope>
    <source>
        <strain evidence="2">20211129_DDA</strain>
        <tissue evidence="2">Liver</tissue>
    </source>
</reference>
<dbReference type="Proteomes" id="UP001066276">
    <property type="component" value="Chromosome 1_1"/>
</dbReference>
<evidence type="ECO:0000313" key="3">
    <source>
        <dbReference type="Proteomes" id="UP001066276"/>
    </source>
</evidence>
<organism evidence="2 3">
    <name type="scientific">Pleurodeles waltl</name>
    <name type="common">Iberian ribbed newt</name>
    <dbReference type="NCBI Taxonomy" id="8319"/>
    <lineage>
        <taxon>Eukaryota</taxon>
        <taxon>Metazoa</taxon>
        <taxon>Chordata</taxon>
        <taxon>Craniata</taxon>
        <taxon>Vertebrata</taxon>
        <taxon>Euteleostomi</taxon>
        <taxon>Amphibia</taxon>
        <taxon>Batrachia</taxon>
        <taxon>Caudata</taxon>
        <taxon>Salamandroidea</taxon>
        <taxon>Salamandridae</taxon>
        <taxon>Pleurodelinae</taxon>
        <taxon>Pleurodeles</taxon>
    </lineage>
</organism>
<accession>A0AAV7WSZ5</accession>